<dbReference type="CDD" id="cd04335">
    <property type="entry name" value="PrdX_deacylase"/>
    <property type="match status" value="1"/>
</dbReference>
<dbReference type="Pfam" id="PF04073">
    <property type="entry name" value="tRNA_edit"/>
    <property type="match status" value="1"/>
</dbReference>
<dbReference type="STRING" id="411471.SUBVAR_06768"/>
<dbReference type="InterPro" id="IPR036754">
    <property type="entry name" value="YbaK/aa-tRNA-synt-asso_dom_sf"/>
</dbReference>
<dbReference type="PANTHER" id="PTHR31423:SF3">
    <property type="entry name" value="PROLYL-TRNA SYNTHETASE ASSOCIATED DOMAIN-CONTAINING PROTEIN 1-RELATED"/>
    <property type="match status" value="1"/>
</dbReference>
<dbReference type="SUPFAM" id="SSF55826">
    <property type="entry name" value="YbaK/ProRS associated domain"/>
    <property type="match status" value="1"/>
</dbReference>
<dbReference type="Gene3D" id="3.90.960.10">
    <property type="entry name" value="YbaK/aminoacyl-tRNA synthetase-associated domain"/>
    <property type="match status" value="1"/>
</dbReference>
<organism evidence="3 4">
    <name type="scientific">Subdoligranulum variabile DSM 15176</name>
    <dbReference type="NCBI Taxonomy" id="411471"/>
    <lineage>
        <taxon>Bacteria</taxon>
        <taxon>Bacillati</taxon>
        <taxon>Bacillota</taxon>
        <taxon>Clostridia</taxon>
        <taxon>Eubacteriales</taxon>
        <taxon>Oscillospiraceae</taxon>
        <taxon>Subdoligranulum</taxon>
    </lineage>
</organism>
<dbReference type="eggNOG" id="COG3760">
    <property type="taxonomic scope" value="Bacteria"/>
</dbReference>
<gene>
    <name evidence="3" type="ORF">SUBVAR_06768</name>
</gene>
<dbReference type="AlphaFoldDB" id="D1PQU2"/>
<name>D1PQU2_9FIRM</name>
<dbReference type="HOGENOM" id="CLU_104635_2_0_9"/>
<evidence type="ECO:0000313" key="3">
    <source>
        <dbReference type="EMBL" id="EFB74956.1"/>
    </source>
</evidence>
<sequence>MAVPPFVRFGSIIAHRWRKTYRDRLLPLAGCATIKTDRRLTMNKQDVYDFLDAEGIAHEITEHPAVYNMEELARVALPYPDRDAKNLFVRDDKRRNYYLITVRGDKRVNLKDFRRKQGTKPLTFASPEELQELLGLIPGAVTPFGLLNDRDCRVHFYIDRDFWQGSGLIGVHPNDNTATVWLQAEDLVGLLRAHGTAVDIVELD</sequence>
<dbReference type="GO" id="GO:0016874">
    <property type="term" value="F:ligase activity"/>
    <property type="evidence" value="ECO:0007669"/>
    <property type="project" value="UniProtKB-KW"/>
</dbReference>
<proteinExistence type="inferred from homology"/>
<evidence type="ECO:0000313" key="4">
    <source>
        <dbReference type="Proteomes" id="UP000003438"/>
    </source>
</evidence>
<dbReference type="GO" id="GO:0002161">
    <property type="term" value="F:aminoacyl-tRNA deacylase activity"/>
    <property type="evidence" value="ECO:0007669"/>
    <property type="project" value="InterPro"/>
</dbReference>
<reference evidence="3" key="1">
    <citation type="submission" date="2009-12" db="EMBL/GenBank/DDBJ databases">
        <authorList>
            <person name="Weinstock G."/>
            <person name="Sodergren E."/>
            <person name="Clifton S."/>
            <person name="Fulton L."/>
            <person name="Fulton B."/>
            <person name="Courtney L."/>
            <person name="Fronick C."/>
            <person name="Harrison M."/>
            <person name="Strong C."/>
            <person name="Farmer C."/>
            <person name="Delahaunty K."/>
            <person name="Markovic C."/>
            <person name="Hall O."/>
            <person name="Minx P."/>
            <person name="Tomlinson C."/>
            <person name="Mitreva M."/>
            <person name="Nelson J."/>
            <person name="Hou S."/>
            <person name="Wollam A."/>
            <person name="Pepin K.H."/>
            <person name="Johnson M."/>
            <person name="Bhonagiri V."/>
            <person name="Nash W.E."/>
            <person name="Warren W."/>
            <person name="Chinwalla A."/>
            <person name="Mardis E.R."/>
            <person name="Wilson R.K."/>
        </authorList>
    </citation>
    <scope>NUCLEOTIDE SEQUENCE [LARGE SCALE GENOMIC DNA]</scope>
    <source>
        <strain evidence="3">DSM 15176</strain>
    </source>
</reference>
<dbReference type="PANTHER" id="PTHR31423">
    <property type="entry name" value="YBAK DOMAIN-CONTAINING PROTEIN"/>
    <property type="match status" value="1"/>
</dbReference>
<keyword evidence="3" id="KW-0436">Ligase</keyword>
<dbReference type="Proteomes" id="UP000003438">
    <property type="component" value="Unassembled WGS sequence"/>
</dbReference>
<comment type="similarity">
    <text evidence="1">Belongs to the PRORSD1 family.</text>
</comment>
<protein>
    <submittedName>
        <fullName evidence="3">YbaK/proline--tRNA ligase associated domain protein</fullName>
    </submittedName>
</protein>
<accession>D1PQU2</accession>
<dbReference type="InterPro" id="IPR007214">
    <property type="entry name" value="YbaK/aa-tRNA-synth-assoc-dom"/>
</dbReference>
<evidence type="ECO:0000256" key="1">
    <source>
        <dbReference type="ARBA" id="ARBA00010201"/>
    </source>
</evidence>
<dbReference type="EMBL" id="ACBY02000052">
    <property type="protein sequence ID" value="EFB74956.1"/>
    <property type="molecule type" value="Genomic_DNA"/>
</dbReference>
<dbReference type="InterPro" id="IPR040285">
    <property type="entry name" value="ProX/PRXD1"/>
</dbReference>
<keyword evidence="4" id="KW-1185">Reference proteome</keyword>
<comment type="caution">
    <text evidence="3">The sequence shown here is derived from an EMBL/GenBank/DDBJ whole genome shotgun (WGS) entry which is preliminary data.</text>
</comment>
<evidence type="ECO:0000259" key="2">
    <source>
        <dbReference type="Pfam" id="PF04073"/>
    </source>
</evidence>
<feature type="domain" description="YbaK/aminoacyl-tRNA synthetase-associated" evidence="2">
    <location>
        <begin position="63"/>
        <end position="188"/>
    </location>
</feature>